<name>A0ABD3LDZ6_EUCGL</name>
<organism evidence="5 6">
    <name type="scientific">Eucalyptus globulus</name>
    <name type="common">Tasmanian blue gum</name>
    <dbReference type="NCBI Taxonomy" id="34317"/>
    <lineage>
        <taxon>Eukaryota</taxon>
        <taxon>Viridiplantae</taxon>
        <taxon>Streptophyta</taxon>
        <taxon>Embryophyta</taxon>
        <taxon>Tracheophyta</taxon>
        <taxon>Spermatophyta</taxon>
        <taxon>Magnoliopsida</taxon>
        <taxon>eudicotyledons</taxon>
        <taxon>Gunneridae</taxon>
        <taxon>Pentapetalae</taxon>
        <taxon>rosids</taxon>
        <taxon>malvids</taxon>
        <taxon>Myrtales</taxon>
        <taxon>Myrtaceae</taxon>
        <taxon>Myrtoideae</taxon>
        <taxon>Eucalypteae</taxon>
        <taxon>Eucalyptus</taxon>
    </lineage>
</organism>
<dbReference type="InterPro" id="IPR000157">
    <property type="entry name" value="TIR_dom"/>
</dbReference>
<reference evidence="5 6" key="1">
    <citation type="submission" date="2024-11" db="EMBL/GenBank/DDBJ databases">
        <title>Chromosome-level genome assembly of Eucalyptus globulus Labill. provides insights into its genome evolution.</title>
        <authorList>
            <person name="Li X."/>
        </authorList>
    </citation>
    <scope>NUCLEOTIDE SEQUENCE [LARGE SCALE GENOMIC DNA]</scope>
    <source>
        <strain evidence="5">CL2024</strain>
        <tissue evidence="5">Fresh tender leaves</tissue>
    </source>
</reference>
<dbReference type="Pfam" id="PF00931">
    <property type="entry name" value="NB-ARC"/>
    <property type="match status" value="1"/>
</dbReference>
<gene>
    <name evidence="5" type="ORF">ACJRO7_010737</name>
</gene>
<dbReference type="Gene3D" id="1.10.8.430">
    <property type="entry name" value="Helical domain of apoptotic protease-activating factors"/>
    <property type="match status" value="1"/>
</dbReference>
<dbReference type="Gene3D" id="3.40.50.300">
    <property type="entry name" value="P-loop containing nucleotide triphosphate hydrolases"/>
    <property type="match status" value="1"/>
</dbReference>
<dbReference type="Gene3D" id="3.40.50.10140">
    <property type="entry name" value="Toll/interleukin-1 receptor homology (TIR) domain"/>
    <property type="match status" value="1"/>
</dbReference>
<dbReference type="SUPFAM" id="SSF52058">
    <property type="entry name" value="L domain-like"/>
    <property type="match status" value="2"/>
</dbReference>
<dbReference type="PRINTS" id="PR00364">
    <property type="entry name" value="DISEASERSIST"/>
</dbReference>
<dbReference type="PROSITE" id="PS50104">
    <property type="entry name" value="TIR"/>
    <property type="match status" value="1"/>
</dbReference>
<keyword evidence="3" id="KW-0611">Plant defense</keyword>
<evidence type="ECO:0000256" key="3">
    <source>
        <dbReference type="ARBA" id="ARBA00022821"/>
    </source>
</evidence>
<keyword evidence="6" id="KW-1185">Reference proteome</keyword>
<dbReference type="InterPro" id="IPR032675">
    <property type="entry name" value="LRR_dom_sf"/>
</dbReference>
<dbReference type="SUPFAM" id="SSF52540">
    <property type="entry name" value="P-loop containing nucleoside triphosphate hydrolases"/>
    <property type="match status" value="1"/>
</dbReference>
<dbReference type="PANTHER" id="PTHR11017:SF570">
    <property type="entry name" value="DISEASE RESISTANCE PROTEIN (TIR-NBS CLASS)-RELATED"/>
    <property type="match status" value="1"/>
</dbReference>
<dbReference type="PANTHER" id="PTHR11017">
    <property type="entry name" value="LEUCINE-RICH REPEAT-CONTAINING PROTEIN"/>
    <property type="match status" value="1"/>
</dbReference>
<evidence type="ECO:0000259" key="4">
    <source>
        <dbReference type="PROSITE" id="PS50104"/>
    </source>
</evidence>
<dbReference type="EMBL" id="JBJKBG010000002">
    <property type="protein sequence ID" value="KAL3749652.1"/>
    <property type="molecule type" value="Genomic_DNA"/>
</dbReference>
<feature type="domain" description="TIR" evidence="4">
    <location>
        <begin position="13"/>
        <end position="179"/>
    </location>
</feature>
<dbReference type="InterPro" id="IPR027417">
    <property type="entry name" value="P-loop_NTPase"/>
</dbReference>
<evidence type="ECO:0000256" key="2">
    <source>
        <dbReference type="ARBA" id="ARBA00022737"/>
    </source>
</evidence>
<dbReference type="AlphaFoldDB" id="A0ABD3LDZ6"/>
<dbReference type="Pfam" id="PF23598">
    <property type="entry name" value="LRR_14"/>
    <property type="match status" value="1"/>
</dbReference>
<dbReference type="GO" id="GO:0006952">
    <property type="term" value="P:defense response"/>
    <property type="evidence" value="ECO:0007669"/>
    <property type="project" value="UniProtKB-KW"/>
</dbReference>
<evidence type="ECO:0000313" key="6">
    <source>
        <dbReference type="Proteomes" id="UP001634007"/>
    </source>
</evidence>
<dbReference type="InterPro" id="IPR055414">
    <property type="entry name" value="LRR_R13L4/SHOC2-like"/>
</dbReference>
<dbReference type="GO" id="GO:0051707">
    <property type="term" value="P:response to other organism"/>
    <property type="evidence" value="ECO:0007669"/>
    <property type="project" value="UniProtKB-ARBA"/>
</dbReference>
<dbReference type="InterPro" id="IPR042197">
    <property type="entry name" value="Apaf_helical"/>
</dbReference>
<evidence type="ECO:0000256" key="1">
    <source>
        <dbReference type="ARBA" id="ARBA00022614"/>
    </source>
</evidence>
<accession>A0ABD3LDZ6</accession>
<dbReference type="InterPro" id="IPR044974">
    <property type="entry name" value="Disease_R_plants"/>
</dbReference>
<protein>
    <recommendedName>
        <fullName evidence="4">TIR domain-containing protein</fullName>
    </recommendedName>
</protein>
<dbReference type="Gene3D" id="3.80.10.10">
    <property type="entry name" value="Ribonuclease Inhibitor"/>
    <property type="match status" value="3"/>
</dbReference>
<dbReference type="Pfam" id="PF23282">
    <property type="entry name" value="WHD_ROQ1"/>
    <property type="match status" value="1"/>
</dbReference>
<dbReference type="InterPro" id="IPR058192">
    <property type="entry name" value="WHD_ROQ1-like"/>
</dbReference>
<dbReference type="InterPro" id="IPR002182">
    <property type="entry name" value="NB-ARC"/>
</dbReference>
<keyword evidence="1" id="KW-0433">Leucine-rich repeat</keyword>
<dbReference type="Proteomes" id="UP001634007">
    <property type="component" value="Unassembled WGS sequence"/>
</dbReference>
<sequence length="1160" mass="132452">MEEGTNSQPSFGPSYEVFLSFRGADTRYGFTDCLYHGMVGAGILVFRDDESLHVGKKIGGELLQAIENSKIYIPIFSTNYAASKWCLRELAYMFKCVSKSNGSKEILPIFLNVEPVDVKLKTDLYRKALAKHKKRFCTEVESWKRALMEVNQIKGWNLKKNEGEGDLIQSVIQTILVKLNVRYKNVTEYLVGVDDRVEAIFKMLDLEYDDVRFLGIHGMGGVGKTTLAKVVFNQLSSSFQGCSFLGDIRESSRRNGLVHLQKQLLSEFLDSRFTDNICDTDDGINKIKRILCNKKVLIILDDVDEKEQLKSLADKDNWFGSGSRIIITTRNKSLIMIEGEKIGEGPTKKSANVSTYEVRELEFDHALKLFSRHAFRRDFPLDHYVSLSEKVVSTLGKLPLGLEVIGSSLNGKSEAIWEDTWKKLQKAPPMEVQRALMITYERLDDAQKQVFLDIACFFVNVEKTYPFYMWDDCGYYPHDAIEVLLLMSLVKVKDDNTFWMHDQVRDLGREIVRQENIKDFCERSRVWNHEETLSILKQKEGNKKIEALSLGYRGDIVMHDEVANLRNLRFFEGNGVFLVGDFNNLLSNLRWLSWQYCSSKFEGTNFHPTNLVVLDLSYSDITEEWIGWNQIKEASKLKVLDLSNCAYLRRTPDLSTVVSLEKLILKGCRNLVEIDPSIGKLKLLITLNLNQCQSLQELPEEIGCLQALMEIVMPRTLAELKLPESFGNLKSLLTFDVSYMHISKLPYSMGGLLKLRRLNLCRCTKIKELPKSVGKLESLVELDLSLTSIGHLPDSIGNLKQLKVLRISNISGITKLPNAIGLMERLEELDARGCCNLTGEIPEEIGRLSCLRILDLSDTCISALPTTVSYLPNLQILNLEPCPELKQLPELPPSLTCLRWATDTVIDSYKDMPYQQESVSSLPTSTSTRSQLETQTLSCKNMQFLPQLLSSFKELEVQPLVTTQSPDFSDLNNLFRSSIIFDTELGVVQMQHCTFRKLDALFQLEIERLKYLKMLWCEFLPEVLDLSHMRNLQEVHLLGCKLLIEIRGLEELGSLCFLSVVDCNSMETMSDLSKLRKLKKLRVGECSKLRSVEGLNHLEFLRKLWIHDCRSLEDLADISNLDLKCSTIERCEQLPHLDSYCGCHNVTYSKFVISEHSWIF</sequence>
<dbReference type="InterPro" id="IPR035897">
    <property type="entry name" value="Toll_tir_struct_dom_sf"/>
</dbReference>
<evidence type="ECO:0000313" key="5">
    <source>
        <dbReference type="EMBL" id="KAL3749652.1"/>
    </source>
</evidence>
<proteinExistence type="predicted"/>
<dbReference type="Pfam" id="PF01582">
    <property type="entry name" value="TIR"/>
    <property type="match status" value="1"/>
</dbReference>
<dbReference type="SUPFAM" id="SSF52200">
    <property type="entry name" value="Toll/Interleukin receptor TIR domain"/>
    <property type="match status" value="1"/>
</dbReference>
<comment type="caution">
    <text evidence="5">The sequence shown here is derived from an EMBL/GenBank/DDBJ whole genome shotgun (WGS) entry which is preliminary data.</text>
</comment>
<dbReference type="SMART" id="SM00255">
    <property type="entry name" value="TIR"/>
    <property type="match status" value="1"/>
</dbReference>
<keyword evidence="2" id="KW-0677">Repeat</keyword>